<keyword evidence="1 3" id="KW-0378">Hydrolase</keyword>
<dbReference type="InterPro" id="IPR050300">
    <property type="entry name" value="GDXG_lipolytic_enzyme"/>
</dbReference>
<reference evidence="3" key="2">
    <citation type="journal article" date="2021" name="PeerJ">
        <title>Extensive microbial diversity within the chicken gut microbiome revealed by metagenomics and culture.</title>
        <authorList>
            <person name="Gilroy R."/>
            <person name="Ravi A."/>
            <person name="Getino M."/>
            <person name="Pursley I."/>
            <person name="Horton D.L."/>
            <person name="Alikhan N.F."/>
            <person name="Baker D."/>
            <person name="Gharbi K."/>
            <person name="Hall N."/>
            <person name="Watson M."/>
            <person name="Adriaenssens E.M."/>
            <person name="Foster-Nyarko E."/>
            <person name="Jarju S."/>
            <person name="Secka A."/>
            <person name="Antonio M."/>
            <person name="Oren A."/>
            <person name="Chaudhuri R.R."/>
            <person name="La Ragione R."/>
            <person name="Hildebrand F."/>
            <person name="Pallen M.J."/>
        </authorList>
    </citation>
    <scope>NUCLEOTIDE SEQUENCE</scope>
    <source>
        <strain evidence="3">CHK190-19873</strain>
    </source>
</reference>
<comment type="caution">
    <text evidence="3">The sequence shown here is derived from an EMBL/GenBank/DDBJ whole genome shotgun (WGS) entry which is preliminary data.</text>
</comment>
<dbReference type="EMBL" id="DVIQ01000012">
    <property type="protein sequence ID" value="HIS30318.1"/>
    <property type="molecule type" value="Genomic_DNA"/>
</dbReference>
<proteinExistence type="predicted"/>
<dbReference type="AlphaFoldDB" id="A0A9D1JJ49"/>
<dbReference type="GO" id="GO:0016787">
    <property type="term" value="F:hydrolase activity"/>
    <property type="evidence" value="ECO:0007669"/>
    <property type="project" value="UniProtKB-KW"/>
</dbReference>
<evidence type="ECO:0000259" key="2">
    <source>
        <dbReference type="Pfam" id="PF07859"/>
    </source>
</evidence>
<dbReference type="PANTHER" id="PTHR48081">
    <property type="entry name" value="AB HYDROLASE SUPERFAMILY PROTEIN C4A8.06C"/>
    <property type="match status" value="1"/>
</dbReference>
<dbReference type="Pfam" id="PF07859">
    <property type="entry name" value="Abhydrolase_3"/>
    <property type="match status" value="1"/>
</dbReference>
<sequence>MKKTYLVMTGVTAAAALWCRLRDKKYPLAKGYSLMNKFIVPDGLFSYRVLKMANRRLASMELPEPPSGIKRTEKWIAVAKGEQIRLTIYSPRRTGNAMPCLVYFHGGGFCLEDAPYIHEHMGAYAEKAGCAVIFVHYRTAGSHPFPVPFEDCWAGLTYTRQNCEELHVDRNRIAVGGDSAGGALAAACALRSRREGKSDLCFQMLIYPVLDARMNTGSMKKYTDSPLWNARLSKKMWERYLKNGTFGKRCYASPAEAEDFHELPPAYIEAEQFDCLHDEAVNYWRALREAGVSARLQDVRGTFHGFDVFTKTMITKRMVNIRCQALRRAFWKQQPETTGSVRDG</sequence>
<evidence type="ECO:0000256" key="1">
    <source>
        <dbReference type="ARBA" id="ARBA00022801"/>
    </source>
</evidence>
<reference evidence="3" key="1">
    <citation type="submission" date="2020-10" db="EMBL/GenBank/DDBJ databases">
        <authorList>
            <person name="Gilroy R."/>
        </authorList>
    </citation>
    <scope>NUCLEOTIDE SEQUENCE</scope>
    <source>
        <strain evidence="3">CHK190-19873</strain>
    </source>
</reference>
<evidence type="ECO:0000313" key="3">
    <source>
        <dbReference type="EMBL" id="HIS30318.1"/>
    </source>
</evidence>
<accession>A0A9D1JJ49</accession>
<name>A0A9D1JJ49_9FIRM</name>
<feature type="domain" description="Alpha/beta hydrolase fold-3" evidence="2">
    <location>
        <begin position="101"/>
        <end position="306"/>
    </location>
</feature>
<organism evidence="3 4">
    <name type="scientific">Candidatus Limivivens intestinipullorum</name>
    <dbReference type="NCBI Taxonomy" id="2840858"/>
    <lineage>
        <taxon>Bacteria</taxon>
        <taxon>Bacillati</taxon>
        <taxon>Bacillota</taxon>
        <taxon>Clostridia</taxon>
        <taxon>Lachnospirales</taxon>
        <taxon>Lachnospiraceae</taxon>
        <taxon>Lachnospiraceae incertae sedis</taxon>
        <taxon>Candidatus Limivivens</taxon>
    </lineage>
</organism>
<protein>
    <submittedName>
        <fullName evidence="3">Alpha/beta hydrolase</fullName>
    </submittedName>
</protein>
<dbReference type="PANTHER" id="PTHR48081:SF8">
    <property type="entry name" value="ALPHA_BETA HYDROLASE FOLD-3 DOMAIN-CONTAINING PROTEIN-RELATED"/>
    <property type="match status" value="1"/>
</dbReference>
<evidence type="ECO:0000313" key="4">
    <source>
        <dbReference type="Proteomes" id="UP000823935"/>
    </source>
</evidence>
<dbReference type="Proteomes" id="UP000823935">
    <property type="component" value="Unassembled WGS sequence"/>
</dbReference>
<dbReference type="InterPro" id="IPR029058">
    <property type="entry name" value="AB_hydrolase_fold"/>
</dbReference>
<dbReference type="SUPFAM" id="SSF53474">
    <property type="entry name" value="alpha/beta-Hydrolases"/>
    <property type="match status" value="1"/>
</dbReference>
<gene>
    <name evidence="3" type="ORF">IAB44_02030</name>
</gene>
<dbReference type="Gene3D" id="3.40.50.1820">
    <property type="entry name" value="alpha/beta hydrolase"/>
    <property type="match status" value="1"/>
</dbReference>
<dbReference type="InterPro" id="IPR013094">
    <property type="entry name" value="AB_hydrolase_3"/>
</dbReference>